<feature type="compositionally biased region" description="Acidic residues" evidence="1">
    <location>
        <begin position="45"/>
        <end position="55"/>
    </location>
</feature>
<evidence type="ECO:0000313" key="2">
    <source>
        <dbReference type="Proteomes" id="UP000095281"/>
    </source>
</evidence>
<dbReference type="Proteomes" id="UP000095281">
    <property type="component" value="Unplaced"/>
</dbReference>
<reference evidence="3" key="1">
    <citation type="submission" date="2016-11" db="UniProtKB">
        <authorList>
            <consortium name="WormBaseParasite"/>
        </authorList>
    </citation>
    <scope>IDENTIFICATION</scope>
</reference>
<keyword evidence="2" id="KW-1185">Reference proteome</keyword>
<name>A0A1I8BIA9_MELHA</name>
<evidence type="ECO:0000256" key="1">
    <source>
        <dbReference type="SAM" id="MobiDB-lite"/>
    </source>
</evidence>
<organism evidence="2 3">
    <name type="scientific">Meloidogyne hapla</name>
    <name type="common">Root-knot nematode worm</name>
    <dbReference type="NCBI Taxonomy" id="6305"/>
    <lineage>
        <taxon>Eukaryota</taxon>
        <taxon>Metazoa</taxon>
        <taxon>Ecdysozoa</taxon>
        <taxon>Nematoda</taxon>
        <taxon>Chromadorea</taxon>
        <taxon>Rhabditida</taxon>
        <taxon>Tylenchina</taxon>
        <taxon>Tylenchomorpha</taxon>
        <taxon>Tylenchoidea</taxon>
        <taxon>Meloidogynidae</taxon>
        <taxon>Meloidogyninae</taxon>
        <taxon>Meloidogyne</taxon>
    </lineage>
</organism>
<dbReference type="AlphaFoldDB" id="A0A1I8BIA9"/>
<evidence type="ECO:0000313" key="3">
    <source>
        <dbReference type="WBParaSite" id="MhA1_Contig2433.frz3.gene4"/>
    </source>
</evidence>
<feature type="region of interest" description="Disordered" evidence="1">
    <location>
        <begin position="1"/>
        <end position="57"/>
    </location>
</feature>
<proteinExistence type="predicted"/>
<protein>
    <submittedName>
        <fullName evidence="3">UCR_hinge domain-containing protein</fullName>
    </submittedName>
</protein>
<feature type="compositionally biased region" description="Basic and acidic residues" evidence="1">
    <location>
        <begin position="16"/>
        <end position="44"/>
    </location>
</feature>
<dbReference type="WBParaSite" id="MhA1_Contig2433.frz3.gene4">
    <property type="protein sequence ID" value="MhA1_Contig2433.frz3.gene4"/>
    <property type="gene ID" value="MhA1_Contig2433.frz3.gene4"/>
</dbReference>
<accession>A0A1I8BIA9</accession>
<sequence length="97" mass="10974">MSDVSKGLAGWVQSYKEPKTGEEELKVHSENSSTKQKESERSAPIEEEEEEEEEPTCTIKVQKVEKHIGKCVRLRGNVGACQTDKYLDPQNAECMFL</sequence>